<feature type="domain" description="AAA+ ATPase" evidence="6">
    <location>
        <begin position="696"/>
        <end position="830"/>
    </location>
</feature>
<dbReference type="PANTHER" id="PTHR45644:SF56">
    <property type="entry name" value="AAA ATPASE, PUTATIVE (AFU_ORTHOLOGUE AFUA_2G12920)-RELATED"/>
    <property type="match status" value="1"/>
</dbReference>
<accession>A0A9P8L505</accession>
<comment type="caution">
    <text evidence="7">The sequence shown here is derived from an EMBL/GenBank/DDBJ whole genome shotgun (WGS) entry which is preliminary data.</text>
</comment>
<name>A0A9P8L505_9PEZI</name>
<feature type="region of interest" description="Disordered" evidence="5">
    <location>
        <begin position="333"/>
        <end position="354"/>
    </location>
</feature>
<dbReference type="AlphaFoldDB" id="A0A9P8L505"/>
<keyword evidence="3" id="KW-1000">Mitochondrion outer membrane</keyword>
<evidence type="ECO:0000256" key="5">
    <source>
        <dbReference type="SAM" id="MobiDB-lite"/>
    </source>
</evidence>
<dbReference type="Proteomes" id="UP000698800">
    <property type="component" value="Unassembled WGS sequence"/>
</dbReference>
<dbReference type="SUPFAM" id="SSF52540">
    <property type="entry name" value="P-loop containing nucleoside triphosphate hydrolases"/>
    <property type="match status" value="1"/>
</dbReference>
<keyword evidence="3" id="KW-0472">Membrane</keyword>
<dbReference type="Pfam" id="PF00004">
    <property type="entry name" value="AAA"/>
    <property type="match status" value="1"/>
</dbReference>
<evidence type="ECO:0000256" key="4">
    <source>
        <dbReference type="ARBA" id="ARBA00022840"/>
    </source>
</evidence>
<dbReference type="Gene3D" id="3.40.50.300">
    <property type="entry name" value="P-loop containing nucleotide triphosphate hydrolases"/>
    <property type="match status" value="1"/>
</dbReference>
<feature type="compositionally biased region" description="Acidic residues" evidence="5">
    <location>
        <begin position="272"/>
        <end position="289"/>
    </location>
</feature>
<proteinExistence type="predicted"/>
<dbReference type="InterPro" id="IPR056027">
    <property type="entry name" value="DUF7608"/>
</dbReference>
<dbReference type="Gene3D" id="1.10.8.60">
    <property type="match status" value="1"/>
</dbReference>
<dbReference type="InterPro" id="IPR003959">
    <property type="entry name" value="ATPase_AAA_core"/>
</dbReference>
<dbReference type="InterPro" id="IPR027417">
    <property type="entry name" value="P-loop_NTPase"/>
</dbReference>
<reference evidence="7" key="1">
    <citation type="submission" date="2021-03" db="EMBL/GenBank/DDBJ databases">
        <title>Comparative genomics and phylogenomic investigation of the class Geoglossomycetes provide insights into ecological specialization and systematics.</title>
        <authorList>
            <person name="Melie T."/>
            <person name="Pirro S."/>
            <person name="Miller A.N."/>
            <person name="Quandt A."/>
        </authorList>
    </citation>
    <scope>NUCLEOTIDE SEQUENCE</scope>
    <source>
        <strain evidence="7">GBOQ0MN5Z8</strain>
    </source>
</reference>
<evidence type="ECO:0000256" key="2">
    <source>
        <dbReference type="ARBA" id="ARBA00022741"/>
    </source>
</evidence>
<evidence type="ECO:0000256" key="1">
    <source>
        <dbReference type="ARBA" id="ARBA00004572"/>
    </source>
</evidence>
<dbReference type="GO" id="GO:0016887">
    <property type="term" value="F:ATP hydrolysis activity"/>
    <property type="evidence" value="ECO:0007669"/>
    <property type="project" value="InterPro"/>
</dbReference>
<dbReference type="Pfam" id="PF17862">
    <property type="entry name" value="AAA_lid_3"/>
    <property type="match status" value="1"/>
</dbReference>
<keyword evidence="4" id="KW-0067">ATP-binding</keyword>
<dbReference type="EMBL" id="JAGHQL010000025">
    <property type="protein sequence ID" value="KAH0543912.1"/>
    <property type="molecule type" value="Genomic_DNA"/>
</dbReference>
<dbReference type="InterPro" id="IPR051701">
    <property type="entry name" value="Mito_OM_Translocase_MSP1"/>
</dbReference>
<dbReference type="GO" id="GO:0005741">
    <property type="term" value="C:mitochondrial outer membrane"/>
    <property type="evidence" value="ECO:0007669"/>
    <property type="project" value="UniProtKB-SubCell"/>
</dbReference>
<dbReference type="InterPro" id="IPR003593">
    <property type="entry name" value="AAA+_ATPase"/>
</dbReference>
<feature type="compositionally biased region" description="Polar residues" evidence="5">
    <location>
        <begin position="291"/>
        <end position="300"/>
    </location>
</feature>
<feature type="region of interest" description="Disordered" evidence="5">
    <location>
        <begin position="262"/>
        <end position="300"/>
    </location>
</feature>
<dbReference type="OrthoDB" id="39734at2759"/>
<dbReference type="InterPro" id="IPR041569">
    <property type="entry name" value="AAA_lid_3"/>
</dbReference>
<dbReference type="GO" id="GO:0005524">
    <property type="term" value="F:ATP binding"/>
    <property type="evidence" value="ECO:0007669"/>
    <property type="project" value="UniProtKB-KW"/>
</dbReference>
<evidence type="ECO:0000259" key="6">
    <source>
        <dbReference type="SMART" id="SM00382"/>
    </source>
</evidence>
<comment type="subcellular location">
    <subcellularLocation>
        <location evidence="1">Mitochondrion outer membrane</location>
        <topology evidence="1">Single-pass membrane protein</topology>
    </subcellularLocation>
</comment>
<dbReference type="PANTHER" id="PTHR45644">
    <property type="entry name" value="AAA ATPASE, PUTATIVE (AFU_ORTHOLOGUE AFUA_2G12920)-RELATED-RELATED"/>
    <property type="match status" value="1"/>
</dbReference>
<evidence type="ECO:0000256" key="3">
    <source>
        <dbReference type="ARBA" id="ARBA00022787"/>
    </source>
</evidence>
<keyword evidence="2" id="KW-0547">Nucleotide-binding</keyword>
<feature type="region of interest" description="Disordered" evidence="5">
    <location>
        <begin position="380"/>
        <end position="406"/>
    </location>
</feature>
<sequence>MPHMQSDGGSRARECNSLLVTRKCNNNHEVNKSIAQASVPDGHPNKTDPVLTQEPDGDLPTSSQEPIAGVDLAESGEPLSTPPERLQRPKERQGNHGSAARRSARNRKPQEIPPVEMPSWFLQNSVRLKEELWTTTDPLLLYKESANKRLDSGTKLSPIRYNLHEDIWKEVLSTIRTGLALPNPSFADDFLAAKAHVLLQCPKDGGIFFLDAIIEKAASVLNADLVRLDAQDLAEIGGDYIGEGPDPSPHSIRSLSYDAQQVVAHQNARESEETEEEGEEFEEEEDDDTPSSRGASSHFQMPTISKFSAIPIGTFSGNLEDLFRTGRIFAGNITSNGTRLNGPQSQYSRSVGPSSDQWNDMKLSILLDAFIDASLEKRRLSRRGNGSSTTDSKEAPEQALDGEINPEDSQVPWSTIVVLRDYKEINATTHGGRIIEKLLDIIRRRRKEGQNIVLVGTVSSADLMPSLSKSGIRNLQSEYGDGLSRTIIITPARTLTQDGVFAEDESRRIREINIRHLRDMIRRRSQNYKQSIPPVILGDWRLDSSLEFTSDLGNSVWSFDRVHRVAVSALGGKTEAGALTSEDVGRALGILGASDEVKFQWANEEKQMSIRGGSLPRPSGAAPPLMESEERTKRLRKTCNAHEKKLLSGVVNLENIHTTFQDVRAPPDTVEALKTLTSLSLIRPEAFSYGVLATDKIPGLLLYGPPGTGKTLLARAVAKESGATVLEVSGAEVYDMYVGEGEKNVKAIFTLAKKLSPCVVFIDEADAIFGSRSSHANRTSHRELINMFLQQWDGMNDLSAFIMVATNRPFDLDDAVLRRLPRRLLVDLPTEKDRVEILKIHLKDESLDPDVSLIDIASQTNLYSGSDLKNICVAAALSCVREEIALASTQPGYTPPEKRTLAKRHFEKALDEISASISEDMSSLAAIKKFDEKYGDRKGKKKKSPAWGFGGVADVVEKLETGRVRN</sequence>
<evidence type="ECO:0000313" key="7">
    <source>
        <dbReference type="EMBL" id="KAH0543912.1"/>
    </source>
</evidence>
<gene>
    <name evidence="7" type="ORF">FGG08_001813</name>
</gene>
<organism evidence="7 8">
    <name type="scientific">Glutinoglossum americanum</name>
    <dbReference type="NCBI Taxonomy" id="1670608"/>
    <lineage>
        <taxon>Eukaryota</taxon>
        <taxon>Fungi</taxon>
        <taxon>Dikarya</taxon>
        <taxon>Ascomycota</taxon>
        <taxon>Pezizomycotina</taxon>
        <taxon>Geoglossomycetes</taxon>
        <taxon>Geoglossales</taxon>
        <taxon>Geoglossaceae</taxon>
        <taxon>Glutinoglossum</taxon>
    </lineage>
</organism>
<keyword evidence="3" id="KW-0496">Mitochondrion</keyword>
<feature type="region of interest" description="Disordered" evidence="5">
    <location>
        <begin position="31"/>
        <end position="114"/>
    </location>
</feature>
<feature type="compositionally biased region" description="Basic and acidic residues" evidence="5">
    <location>
        <begin position="85"/>
        <end position="94"/>
    </location>
</feature>
<keyword evidence="8" id="KW-1185">Reference proteome</keyword>
<evidence type="ECO:0000313" key="8">
    <source>
        <dbReference type="Proteomes" id="UP000698800"/>
    </source>
</evidence>
<dbReference type="Pfam" id="PF24581">
    <property type="entry name" value="DUF7608"/>
    <property type="match status" value="1"/>
</dbReference>
<protein>
    <recommendedName>
        <fullName evidence="6">AAA+ ATPase domain-containing protein</fullName>
    </recommendedName>
</protein>
<feature type="region of interest" description="Disordered" evidence="5">
    <location>
        <begin position="608"/>
        <end position="630"/>
    </location>
</feature>
<dbReference type="SMART" id="SM00382">
    <property type="entry name" value="AAA"/>
    <property type="match status" value="1"/>
</dbReference>